<evidence type="ECO:0000256" key="1">
    <source>
        <dbReference type="SAM" id="Phobius"/>
    </source>
</evidence>
<dbReference type="AlphaFoldDB" id="A0A6N3FCP9"/>
<keyword evidence="1" id="KW-0812">Transmembrane</keyword>
<organism evidence="2">
    <name type="scientific">[Ruminococcus] torques</name>
    <dbReference type="NCBI Taxonomy" id="33039"/>
    <lineage>
        <taxon>Bacteria</taxon>
        <taxon>Bacillati</taxon>
        <taxon>Bacillota</taxon>
        <taxon>Clostridia</taxon>
        <taxon>Lachnospirales</taxon>
        <taxon>Lachnospiraceae</taxon>
        <taxon>Mediterraneibacter</taxon>
    </lineage>
</organism>
<keyword evidence="1" id="KW-0472">Membrane</keyword>
<dbReference type="EMBL" id="CACRUQ010000028">
    <property type="protein sequence ID" value="VYU49937.1"/>
    <property type="molecule type" value="Genomic_DNA"/>
</dbReference>
<protein>
    <submittedName>
        <fullName evidence="2">Uncharacterized protein</fullName>
    </submittedName>
</protein>
<sequence>MKKIHTAVTLIIIFFMVAALYICGRYENAPDRIFTGKVSAPEGEWTIDASDGVTKAEVTFSLSDRGEHEEWVLLLRSHWKNYYVRVGDETIYHRNGKRDGSAVMSS</sequence>
<feature type="transmembrane region" description="Helical" evidence="1">
    <location>
        <begin position="6"/>
        <end position="24"/>
    </location>
</feature>
<name>A0A6N3FCP9_9FIRM</name>
<reference evidence="2" key="1">
    <citation type="submission" date="2019-11" db="EMBL/GenBank/DDBJ databases">
        <authorList>
            <person name="Feng L."/>
        </authorList>
    </citation>
    <scope>NUCLEOTIDE SEQUENCE</scope>
    <source>
        <strain evidence="2">RtorquesLFYP15</strain>
    </source>
</reference>
<proteinExistence type="predicted"/>
<dbReference type="RefSeq" id="WP_226861488.1">
    <property type="nucleotide sequence ID" value="NZ_CACRUQ010000028.1"/>
</dbReference>
<accession>A0A6N3FCP9</accession>
<evidence type="ECO:0000313" key="2">
    <source>
        <dbReference type="EMBL" id="VYU49937.1"/>
    </source>
</evidence>
<gene>
    <name evidence="2" type="ORF">RTLFYP15_02683</name>
</gene>
<keyword evidence="1" id="KW-1133">Transmembrane helix</keyword>